<name>A5Z9S1_9FIRM</name>
<evidence type="ECO:0000256" key="6">
    <source>
        <dbReference type="ARBA" id="ARBA00022801"/>
    </source>
</evidence>
<sequence length="434" mass="47615">MQTLISIIIALIIFSVLVLIHEFGHFIVAKKCGVVVNEFSVGMGPRLLSRVAKSGTRYSIKALPFGGSCAMLGEDEDNAEEGSFNSKPLWARMAIVVAGPFFNFILAFLLALIVIGYNGIDISYVSKVTEGSNAYEAGLREGDRITKYNGATVSVGREIYLEDYVSPLDGSDISVTFVRDGKKQTISYAPDSEERYIVGISYYETDSKATISSVPEGSAMDQAGVVAGDEVVEINGTKISTGKDLKEYIDAHPFGKEEINITVKRNNKEKKVVVVPQMTKLYSSGFVYNLARDKQSVGGVLKYSLVEVRYEINTVLKSLKMLVTGKVSANEVSGPVGIVNVIGDTYNQTKSEGFMVTLFTMINMAIMLSANLGVMNLLPIPALDGGRLFLYIVELIIRRPIPKDKEGMIHFIGFILLMVLMVFLIFNDIRKIIL</sequence>
<protein>
    <recommendedName>
        <fullName evidence="11">Zinc metalloprotease</fullName>
        <ecNumber evidence="11">3.4.24.-</ecNumber>
    </recommendedName>
</protein>
<dbReference type="InterPro" id="IPR041489">
    <property type="entry name" value="PDZ_6"/>
</dbReference>
<dbReference type="InterPro" id="IPR036034">
    <property type="entry name" value="PDZ_sf"/>
</dbReference>
<dbReference type="OrthoDB" id="9782003at2"/>
<keyword evidence="7 11" id="KW-0862">Zinc</keyword>
<feature type="transmembrane region" description="Helical" evidence="11">
    <location>
        <begin position="409"/>
        <end position="426"/>
    </location>
</feature>
<evidence type="ECO:0000256" key="4">
    <source>
        <dbReference type="ARBA" id="ARBA00022670"/>
    </source>
</evidence>
<dbReference type="eggNOG" id="COG0750">
    <property type="taxonomic scope" value="Bacteria"/>
</dbReference>
<dbReference type="Gene3D" id="2.30.42.10">
    <property type="match status" value="2"/>
</dbReference>
<reference evidence="13 14" key="1">
    <citation type="submission" date="2007-03" db="EMBL/GenBank/DDBJ databases">
        <authorList>
            <person name="Fulton L."/>
            <person name="Clifton S."/>
            <person name="Fulton B."/>
            <person name="Xu J."/>
            <person name="Minx P."/>
            <person name="Pepin K.H."/>
            <person name="Johnson M."/>
            <person name="Thiruvilangam P."/>
            <person name="Bhonagiri V."/>
            <person name="Nash W.E."/>
            <person name="Mardis E.R."/>
            <person name="Wilson R.K."/>
        </authorList>
    </citation>
    <scope>NUCLEOTIDE SEQUENCE [LARGE SCALE GENOMIC DNA]</scope>
    <source>
        <strain evidence="13 14">ATCC 27560</strain>
    </source>
</reference>
<dbReference type="Proteomes" id="UP000006000">
    <property type="component" value="Unassembled WGS sequence"/>
</dbReference>
<dbReference type="InterPro" id="IPR008915">
    <property type="entry name" value="Peptidase_M50"/>
</dbReference>
<dbReference type="SUPFAM" id="SSF50156">
    <property type="entry name" value="PDZ domain-like"/>
    <property type="match status" value="2"/>
</dbReference>
<dbReference type="GO" id="GO:0006508">
    <property type="term" value="P:proteolysis"/>
    <property type="evidence" value="ECO:0007669"/>
    <property type="project" value="UniProtKB-KW"/>
</dbReference>
<dbReference type="NCBIfam" id="TIGR00054">
    <property type="entry name" value="RIP metalloprotease RseP"/>
    <property type="match status" value="1"/>
</dbReference>
<comment type="similarity">
    <text evidence="3 11">Belongs to the peptidase M50B family.</text>
</comment>
<feature type="transmembrane region" description="Helical" evidence="11">
    <location>
        <begin position="93"/>
        <end position="117"/>
    </location>
</feature>
<dbReference type="RefSeq" id="WP_005363986.1">
    <property type="nucleotide sequence ID" value="NZ_DS264286.1"/>
</dbReference>
<keyword evidence="11" id="KW-0479">Metal-binding</keyword>
<feature type="domain" description="PDZ" evidence="12">
    <location>
        <begin position="185"/>
        <end position="267"/>
    </location>
</feature>
<feature type="transmembrane region" description="Helical" evidence="11">
    <location>
        <begin position="353"/>
        <end position="372"/>
    </location>
</feature>
<evidence type="ECO:0000256" key="8">
    <source>
        <dbReference type="ARBA" id="ARBA00022989"/>
    </source>
</evidence>
<keyword evidence="10 11" id="KW-0472">Membrane</keyword>
<dbReference type="HOGENOM" id="CLU_025778_1_0_9"/>
<keyword evidence="5 11" id="KW-0812">Transmembrane</keyword>
<dbReference type="AlphaFoldDB" id="A5Z9S1"/>
<dbReference type="InterPro" id="IPR001478">
    <property type="entry name" value="PDZ"/>
</dbReference>
<feature type="transmembrane region" description="Helical" evidence="11">
    <location>
        <begin position="7"/>
        <end position="28"/>
    </location>
</feature>
<evidence type="ECO:0000256" key="10">
    <source>
        <dbReference type="ARBA" id="ARBA00023136"/>
    </source>
</evidence>
<dbReference type="CDD" id="cd06163">
    <property type="entry name" value="S2P-M50_PDZ_RseP-like"/>
    <property type="match status" value="2"/>
</dbReference>
<keyword evidence="4 13" id="KW-0645">Protease</keyword>
<reference evidence="13 14" key="2">
    <citation type="submission" date="2007-04" db="EMBL/GenBank/DDBJ databases">
        <title>Draft genome sequence of Eubacterium ventriosum (ATCC 27560).</title>
        <authorList>
            <person name="Sudarsanam P."/>
            <person name="Ley R."/>
            <person name="Guruge J."/>
            <person name="Turnbaugh P.J."/>
            <person name="Mahowald M."/>
            <person name="Liep D."/>
            <person name="Gordon J."/>
        </authorList>
    </citation>
    <scope>NUCLEOTIDE SEQUENCE [LARGE SCALE GENOMIC DNA]</scope>
    <source>
        <strain evidence="13 14">ATCC 27560</strain>
    </source>
</reference>
<comment type="cofactor">
    <cofactor evidence="1 11">
        <name>Zn(2+)</name>
        <dbReference type="ChEBI" id="CHEBI:29105"/>
    </cofactor>
</comment>
<organism evidence="13 14">
    <name type="scientific">Eubacterium ventriosum ATCC 27560</name>
    <dbReference type="NCBI Taxonomy" id="411463"/>
    <lineage>
        <taxon>Bacteria</taxon>
        <taxon>Bacillati</taxon>
        <taxon>Bacillota</taxon>
        <taxon>Clostridia</taxon>
        <taxon>Eubacteriales</taxon>
        <taxon>Eubacteriaceae</taxon>
        <taxon>Eubacterium</taxon>
    </lineage>
</organism>
<evidence type="ECO:0000256" key="3">
    <source>
        <dbReference type="ARBA" id="ARBA00007931"/>
    </source>
</evidence>
<proteinExistence type="inferred from homology"/>
<dbReference type="GO" id="GO:0004222">
    <property type="term" value="F:metalloendopeptidase activity"/>
    <property type="evidence" value="ECO:0007669"/>
    <property type="project" value="InterPro"/>
</dbReference>
<dbReference type="PROSITE" id="PS50106">
    <property type="entry name" value="PDZ"/>
    <property type="match status" value="2"/>
</dbReference>
<dbReference type="PANTHER" id="PTHR42837">
    <property type="entry name" value="REGULATOR OF SIGMA-E PROTEASE RSEP"/>
    <property type="match status" value="1"/>
</dbReference>
<evidence type="ECO:0000256" key="7">
    <source>
        <dbReference type="ARBA" id="ARBA00022833"/>
    </source>
</evidence>
<dbReference type="GO" id="GO:0046872">
    <property type="term" value="F:metal ion binding"/>
    <property type="evidence" value="ECO:0007669"/>
    <property type="project" value="UniProtKB-KW"/>
</dbReference>
<evidence type="ECO:0000256" key="9">
    <source>
        <dbReference type="ARBA" id="ARBA00023049"/>
    </source>
</evidence>
<comment type="caution">
    <text evidence="13">The sequence shown here is derived from an EMBL/GenBank/DDBJ whole genome shotgun (WGS) entry which is preliminary data.</text>
</comment>
<gene>
    <name evidence="13" type="primary">rseP</name>
    <name evidence="13" type="ORF">EUBVEN_02467</name>
</gene>
<dbReference type="GO" id="GO:0016020">
    <property type="term" value="C:membrane"/>
    <property type="evidence" value="ECO:0007669"/>
    <property type="project" value="UniProtKB-SubCell"/>
</dbReference>
<evidence type="ECO:0000256" key="2">
    <source>
        <dbReference type="ARBA" id="ARBA00004141"/>
    </source>
</evidence>
<evidence type="ECO:0000259" key="12">
    <source>
        <dbReference type="PROSITE" id="PS50106"/>
    </source>
</evidence>
<dbReference type="SMART" id="SM00228">
    <property type="entry name" value="PDZ"/>
    <property type="match status" value="2"/>
</dbReference>
<evidence type="ECO:0000256" key="11">
    <source>
        <dbReference type="RuleBase" id="RU362031"/>
    </source>
</evidence>
<evidence type="ECO:0000313" key="14">
    <source>
        <dbReference type="Proteomes" id="UP000006000"/>
    </source>
</evidence>
<dbReference type="EC" id="3.4.24.-" evidence="11"/>
<feature type="domain" description="PDZ" evidence="12">
    <location>
        <begin position="124"/>
        <end position="154"/>
    </location>
</feature>
<keyword evidence="9 11" id="KW-0482">Metalloprotease</keyword>
<dbReference type="STRING" id="411463.EUBVEN_02467"/>
<comment type="subcellular location">
    <subcellularLocation>
        <location evidence="2">Membrane</location>
        <topology evidence="2">Multi-pass membrane protein</topology>
    </subcellularLocation>
</comment>
<keyword evidence="6 11" id="KW-0378">Hydrolase</keyword>
<dbReference type="EMBL" id="AAVL02000037">
    <property type="protein sequence ID" value="EDM50515.1"/>
    <property type="molecule type" value="Genomic_DNA"/>
</dbReference>
<evidence type="ECO:0000313" key="13">
    <source>
        <dbReference type="EMBL" id="EDM50515.1"/>
    </source>
</evidence>
<dbReference type="Pfam" id="PF17820">
    <property type="entry name" value="PDZ_6"/>
    <property type="match status" value="2"/>
</dbReference>
<dbReference type="PANTHER" id="PTHR42837:SF2">
    <property type="entry name" value="MEMBRANE METALLOPROTEASE ARASP2, CHLOROPLASTIC-RELATED"/>
    <property type="match status" value="1"/>
</dbReference>
<evidence type="ECO:0000256" key="5">
    <source>
        <dbReference type="ARBA" id="ARBA00022692"/>
    </source>
</evidence>
<accession>A5Z9S1</accession>
<dbReference type="InterPro" id="IPR004387">
    <property type="entry name" value="Pept_M50_Zn"/>
</dbReference>
<evidence type="ECO:0000256" key="1">
    <source>
        <dbReference type="ARBA" id="ARBA00001947"/>
    </source>
</evidence>
<keyword evidence="8 11" id="KW-1133">Transmembrane helix</keyword>
<dbReference type="Pfam" id="PF02163">
    <property type="entry name" value="Peptidase_M50"/>
    <property type="match status" value="1"/>
</dbReference>